<keyword evidence="2" id="KW-1185">Reference proteome</keyword>
<dbReference type="AlphaFoldDB" id="A0A9J5Y9W2"/>
<dbReference type="EMBL" id="JACXVP010000007">
    <property type="protein sequence ID" value="KAG5596906.1"/>
    <property type="molecule type" value="Genomic_DNA"/>
</dbReference>
<gene>
    <name evidence="1" type="ORF">H5410_038138</name>
</gene>
<dbReference type="Proteomes" id="UP000824120">
    <property type="component" value="Chromosome 7"/>
</dbReference>
<evidence type="ECO:0000313" key="2">
    <source>
        <dbReference type="Proteomes" id="UP000824120"/>
    </source>
</evidence>
<sequence>MDFTIKPRAVTKVVAPLKPTTKRLQETHKEKGKKKPKIVEEVVSIIMISFDHAGEIRLIKMWSHKTRANP</sequence>
<evidence type="ECO:0000313" key="1">
    <source>
        <dbReference type="EMBL" id="KAG5596906.1"/>
    </source>
</evidence>
<accession>A0A9J5Y9W2</accession>
<protein>
    <submittedName>
        <fullName evidence="1">Uncharacterized protein</fullName>
    </submittedName>
</protein>
<comment type="caution">
    <text evidence="1">The sequence shown here is derived from an EMBL/GenBank/DDBJ whole genome shotgun (WGS) entry which is preliminary data.</text>
</comment>
<organism evidence="1 2">
    <name type="scientific">Solanum commersonii</name>
    <name type="common">Commerson's wild potato</name>
    <name type="synonym">Commerson's nightshade</name>
    <dbReference type="NCBI Taxonomy" id="4109"/>
    <lineage>
        <taxon>Eukaryota</taxon>
        <taxon>Viridiplantae</taxon>
        <taxon>Streptophyta</taxon>
        <taxon>Embryophyta</taxon>
        <taxon>Tracheophyta</taxon>
        <taxon>Spermatophyta</taxon>
        <taxon>Magnoliopsida</taxon>
        <taxon>eudicotyledons</taxon>
        <taxon>Gunneridae</taxon>
        <taxon>Pentapetalae</taxon>
        <taxon>asterids</taxon>
        <taxon>lamiids</taxon>
        <taxon>Solanales</taxon>
        <taxon>Solanaceae</taxon>
        <taxon>Solanoideae</taxon>
        <taxon>Solaneae</taxon>
        <taxon>Solanum</taxon>
    </lineage>
</organism>
<reference evidence="1 2" key="1">
    <citation type="submission" date="2020-09" db="EMBL/GenBank/DDBJ databases">
        <title>De no assembly of potato wild relative species, Solanum commersonii.</title>
        <authorList>
            <person name="Cho K."/>
        </authorList>
    </citation>
    <scope>NUCLEOTIDE SEQUENCE [LARGE SCALE GENOMIC DNA]</scope>
    <source>
        <strain evidence="1">LZ3.2</strain>
        <tissue evidence="1">Leaf</tissue>
    </source>
</reference>
<proteinExistence type="predicted"/>
<name>A0A9J5Y9W2_SOLCO</name>